<feature type="transmembrane region" description="Helical" evidence="9">
    <location>
        <begin position="61"/>
        <end position="81"/>
    </location>
</feature>
<dbReference type="AlphaFoldDB" id="A0A7W7GP75"/>
<keyword evidence="6 9" id="KW-1133">Transmembrane helix</keyword>
<dbReference type="GO" id="GO:0016020">
    <property type="term" value="C:membrane"/>
    <property type="evidence" value="ECO:0007669"/>
    <property type="project" value="UniProtKB-SubCell"/>
</dbReference>
<protein>
    <submittedName>
        <fullName evidence="11">Lysine-specific permease</fullName>
    </submittedName>
</protein>
<dbReference type="Proteomes" id="UP000540191">
    <property type="component" value="Unassembled WGS sequence"/>
</dbReference>
<comment type="similarity">
    <text evidence="2">Belongs to the amino acid-polyamine-organocation (APC) superfamily. Amino acid transporter (AAT) (TC 2.A.3.1) family.</text>
</comment>
<feature type="transmembrane region" description="Helical" evidence="9">
    <location>
        <begin position="259"/>
        <end position="280"/>
    </location>
</feature>
<evidence type="ECO:0000256" key="5">
    <source>
        <dbReference type="ARBA" id="ARBA00022970"/>
    </source>
</evidence>
<feature type="transmembrane region" description="Helical" evidence="9">
    <location>
        <begin position="358"/>
        <end position="379"/>
    </location>
</feature>
<gene>
    <name evidence="11" type="ORF">HDA30_001279</name>
</gene>
<evidence type="ECO:0000256" key="1">
    <source>
        <dbReference type="ARBA" id="ARBA00004141"/>
    </source>
</evidence>
<accession>A0A7W7GP75</accession>
<evidence type="ECO:0000259" key="10">
    <source>
        <dbReference type="Pfam" id="PF00324"/>
    </source>
</evidence>
<dbReference type="PIRSF" id="PIRSF006060">
    <property type="entry name" value="AA_transporter"/>
    <property type="match status" value="1"/>
</dbReference>
<keyword evidence="12" id="KW-1185">Reference proteome</keyword>
<feature type="transmembrane region" description="Helical" evidence="9">
    <location>
        <begin position="118"/>
        <end position="140"/>
    </location>
</feature>
<dbReference type="GO" id="GO:0015171">
    <property type="term" value="F:amino acid transmembrane transporter activity"/>
    <property type="evidence" value="ECO:0007669"/>
    <property type="project" value="TreeGrafter"/>
</dbReference>
<evidence type="ECO:0000256" key="6">
    <source>
        <dbReference type="ARBA" id="ARBA00022989"/>
    </source>
</evidence>
<feature type="transmembrane region" description="Helical" evidence="9">
    <location>
        <begin position="37"/>
        <end position="55"/>
    </location>
</feature>
<keyword evidence="4 9" id="KW-0812">Transmembrane</keyword>
<comment type="subcellular location">
    <subcellularLocation>
        <location evidence="1">Membrane</location>
        <topology evidence="1">Multi-pass membrane protein</topology>
    </subcellularLocation>
</comment>
<dbReference type="FunFam" id="1.20.1740.10:FF:000001">
    <property type="entry name" value="Amino acid permease"/>
    <property type="match status" value="1"/>
</dbReference>
<reference evidence="11 12" key="1">
    <citation type="submission" date="2020-08" db="EMBL/GenBank/DDBJ databases">
        <title>Sequencing the genomes of 1000 actinobacteria strains.</title>
        <authorList>
            <person name="Klenk H.-P."/>
        </authorList>
    </citation>
    <scope>NUCLEOTIDE SEQUENCE [LARGE SCALE GENOMIC DNA]</scope>
    <source>
        <strain evidence="11 12">DSM 23974</strain>
    </source>
</reference>
<dbReference type="Pfam" id="PF00324">
    <property type="entry name" value="AA_permease"/>
    <property type="match status" value="1"/>
</dbReference>
<feature type="transmembrane region" description="Helical" evidence="9">
    <location>
        <begin position="300"/>
        <end position="326"/>
    </location>
</feature>
<dbReference type="PROSITE" id="PS00218">
    <property type="entry name" value="AMINO_ACID_PERMEASE_1"/>
    <property type="match status" value="1"/>
</dbReference>
<feature type="transmembrane region" description="Helical" evidence="9">
    <location>
        <begin position="146"/>
        <end position="163"/>
    </location>
</feature>
<evidence type="ECO:0000313" key="11">
    <source>
        <dbReference type="EMBL" id="MBB4735771.1"/>
    </source>
</evidence>
<feature type="transmembrane region" description="Helical" evidence="9">
    <location>
        <begin position="175"/>
        <end position="197"/>
    </location>
</feature>
<evidence type="ECO:0000256" key="3">
    <source>
        <dbReference type="ARBA" id="ARBA00022448"/>
    </source>
</evidence>
<evidence type="ECO:0000256" key="8">
    <source>
        <dbReference type="SAM" id="MobiDB-lite"/>
    </source>
</evidence>
<dbReference type="InterPro" id="IPR050524">
    <property type="entry name" value="APC_YAT"/>
</dbReference>
<keyword evidence="3" id="KW-0813">Transport</keyword>
<feature type="transmembrane region" description="Helical" evidence="9">
    <location>
        <begin position="217"/>
        <end position="238"/>
    </location>
</feature>
<feature type="domain" description="Amino acid permease/ SLC12A" evidence="10">
    <location>
        <begin position="36"/>
        <end position="488"/>
    </location>
</feature>
<dbReference type="RefSeq" id="WP_184241440.1">
    <property type="nucleotide sequence ID" value="NZ_JACHNA010000001.1"/>
</dbReference>
<evidence type="ECO:0000256" key="2">
    <source>
        <dbReference type="ARBA" id="ARBA00008583"/>
    </source>
</evidence>
<evidence type="ECO:0000256" key="4">
    <source>
        <dbReference type="ARBA" id="ARBA00022692"/>
    </source>
</evidence>
<feature type="transmembrane region" description="Helical" evidence="9">
    <location>
        <begin position="461"/>
        <end position="481"/>
    </location>
</feature>
<feature type="region of interest" description="Disordered" evidence="8">
    <location>
        <begin position="1"/>
        <end position="27"/>
    </location>
</feature>
<keyword evidence="5" id="KW-0029">Amino-acid transport</keyword>
<feature type="transmembrane region" description="Helical" evidence="9">
    <location>
        <begin position="385"/>
        <end position="408"/>
    </location>
</feature>
<dbReference type="PANTHER" id="PTHR43341">
    <property type="entry name" value="AMINO ACID PERMEASE"/>
    <property type="match status" value="1"/>
</dbReference>
<dbReference type="PANTHER" id="PTHR43341:SF1">
    <property type="entry name" value="GENERAL AMINO-ACID PERMEASE GAP1"/>
    <property type="match status" value="1"/>
</dbReference>
<evidence type="ECO:0000256" key="9">
    <source>
        <dbReference type="SAM" id="Phobius"/>
    </source>
</evidence>
<organism evidence="11 12">
    <name type="scientific">Micrococcus cohnii</name>
    <dbReference type="NCBI Taxonomy" id="993416"/>
    <lineage>
        <taxon>Bacteria</taxon>
        <taxon>Bacillati</taxon>
        <taxon>Actinomycetota</taxon>
        <taxon>Actinomycetes</taxon>
        <taxon>Micrococcales</taxon>
        <taxon>Micrococcaceae</taxon>
        <taxon>Micrococcus</taxon>
    </lineage>
</organism>
<keyword evidence="7 9" id="KW-0472">Membrane</keyword>
<proteinExistence type="inferred from homology"/>
<dbReference type="Gene3D" id="1.20.1740.10">
    <property type="entry name" value="Amino acid/polyamine transporter I"/>
    <property type="match status" value="1"/>
</dbReference>
<dbReference type="InterPro" id="IPR004840">
    <property type="entry name" value="Amino_acid_permease_CS"/>
</dbReference>
<evidence type="ECO:0000313" key="12">
    <source>
        <dbReference type="Proteomes" id="UP000540191"/>
    </source>
</evidence>
<evidence type="ECO:0000256" key="7">
    <source>
        <dbReference type="ARBA" id="ARBA00023136"/>
    </source>
</evidence>
<dbReference type="InterPro" id="IPR004841">
    <property type="entry name" value="AA-permease/SLC12A_dom"/>
</dbReference>
<dbReference type="EMBL" id="JACHNA010000001">
    <property type="protein sequence ID" value="MBB4735771.1"/>
    <property type="molecule type" value="Genomic_DNA"/>
</dbReference>
<sequence length="502" mass="53457">MSSPEPQTAPPGGSSATDPAEADQSSGLRRTLKTRHLTMIAMGGAIGTGLFVASGNSIATAGPGGALLAYVLIGFMVFLLMQSLGEMASYLPVSGAFEEYATRFVSPSFGFAIGWNYWYNWAITVAAELVAAALVMRYWLPDVPSWIWSALFLAILFGLNALSTRSYGESEFWFSLIKVATVVIFLVLGVLMILGIMGGEAPGFENWTTGEAPFVGGGFGLMAIFLVAGFSFQGTELVGVAAGEAEDPEKNVPTAIRTVFFRILLFYVGAITIIGFLIPYTSPNLLGSDVEDISISPFTLVFENAGVLAAATVMNAVILTAILSAGNSGLYASTRMLWALADSGKAPRFLAKVNRRGVPMNALLVTTLVGALCFLTTLIGDGAAYVWLVSASGLAGFIVWMGIAWSHYRFRRAYLAQGRDLADLPYKAALFPLGPIVALLMCAVVVLGQNFEAFAAGTADLLSIVTAYIGLPLFLAVWLGHKLVTKSRPVRYEDADLSRITY</sequence>
<feature type="transmembrane region" description="Helical" evidence="9">
    <location>
        <begin position="429"/>
        <end position="449"/>
    </location>
</feature>
<name>A0A7W7GP75_9MICC</name>
<comment type="caution">
    <text evidence="11">The sequence shown here is derived from an EMBL/GenBank/DDBJ whole genome shotgun (WGS) entry which is preliminary data.</text>
</comment>